<dbReference type="Pfam" id="PF13641">
    <property type="entry name" value="Glyco_tranf_2_3"/>
    <property type="match status" value="1"/>
</dbReference>
<dbReference type="InterPro" id="IPR029044">
    <property type="entry name" value="Nucleotide-diphossugar_trans"/>
</dbReference>
<evidence type="ECO:0000313" key="4">
    <source>
        <dbReference type="EMBL" id="CAB4840279.1"/>
    </source>
</evidence>
<feature type="transmembrane region" description="Helical" evidence="1">
    <location>
        <begin position="769"/>
        <end position="788"/>
    </location>
</feature>
<feature type="transmembrane region" description="Helical" evidence="1">
    <location>
        <begin position="471"/>
        <end position="497"/>
    </location>
</feature>
<protein>
    <submittedName>
        <fullName evidence="2">Unannotated protein</fullName>
    </submittedName>
</protein>
<name>A0A6J6LYB9_9ZZZZ</name>
<dbReference type="AlphaFoldDB" id="A0A6J6LYB9"/>
<feature type="transmembrane region" description="Helical" evidence="1">
    <location>
        <begin position="729"/>
        <end position="748"/>
    </location>
</feature>
<feature type="transmembrane region" description="Helical" evidence="1">
    <location>
        <begin position="617"/>
        <end position="635"/>
    </location>
</feature>
<evidence type="ECO:0000313" key="3">
    <source>
        <dbReference type="EMBL" id="CAB4685631.1"/>
    </source>
</evidence>
<gene>
    <name evidence="2" type="ORF">UFOPK2342_00181</name>
    <name evidence="3" type="ORF">UFOPK2423_00239</name>
    <name evidence="4" type="ORF">UFOPK3266_00097</name>
</gene>
<keyword evidence="1" id="KW-0812">Transmembrane</keyword>
<feature type="transmembrane region" description="Helical" evidence="1">
    <location>
        <begin position="541"/>
        <end position="559"/>
    </location>
</feature>
<evidence type="ECO:0000313" key="2">
    <source>
        <dbReference type="EMBL" id="CAB4666811.1"/>
    </source>
</evidence>
<sequence>MSDLESGAVSPSASDAGLSAAPFNQAVHALVVTHDGARWLPELITSLADLTYAPKSIRAIDTGSLDRSVDLLQDASIPLQHADRDSGFGEAVNVGVDWITEELDTDPTKTWIWLLHDDCAPLPDALEKLVAALADAPSVAMAGPKIRGWHDRSHLLEVGVSIAGNGARWTGLERRERDQGQHDGVRDVLAVSSAGALIRLDVWQELSGFDPHLTLFRDDIDFGWRVNVAGHRVIAVPDAVLLHAEAAATERREIDVEGATLQRPHLLDRRHANYVLLANSSRWRLPQVLARLVVSTLVRSIGYLFAKLPGYAGDEIAALALFLARPDLIRTARKERAKSRLLPASAVSSYLAPDGSQIRLAFESLRELVFKGIAPMSNPSTSFSDARYAVTEDDEEVVKSNSFFLRAIKIPAVALFLILALVNLLAFRGKWGNLSGGALLPAPASGGDLISTYLDSWHPVGIGSSTSAPPWMLVLGFFSVITFANLHVLVSLIFFLAMPITGLTMHRALGSHVQDRGIRIAGSVIYSFSPVLLIAMADGELTLILAAMLLPWAIGMWWRGATSILNADSFSQAKLWRSLFVAVLMIALLPQLIVAYVCASAALLYRVRSQGIKRVGILVALFVFTPFLTLFPWSLSAVLHPTLWLRSFGLGPTSGNAWHLAFFNPGGFHSPPFWMGAPLLLGVLLISIRSGRARIRIFASLSIFVLTISICLSALTLTPYGSPTPARVWSGPGVLLATALAIYALALVSDGLSERLRNSPLSRQHVESLVTTVALLISIATGVGWQVLTPSPLQSDSEQILPAFVEASLQSTDRSRVLVMRVNSAGARYSVVRESTSVLGDPEVSGLMPDLLDKTLAELVSGGSNSTSRVLGQFAIRYVFVASPAPVALSRVLDGVGGLRRVSATEQGSLWKVTNPSGRLVFLGDGAEGAVVLPSSRVSAQVALPGKGKLSLSEKVDSKWSLLLDGEILKPEKSDNWSPSYQINHAGELRLVHDSSFRRLALGLEFLTLIGLLIMCLPGGRRWIDRPDEEVS</sequence>
<dbReference type="SUPFAM" id="SSF53448">
    <property type="entry name" value="Nucleotide-diphospho-sugar transferases"/>
    <property type="match status" value="1"/>
</dbReference>
<dbReference type="InterPro" id="IPR050834">
    <property type="entry name" value="Glycosyltransf_2"/>
</dbReference>
<keyword evidence="1" id="KW-1133">Transmembrane helix</keyword>
<feature type="transmembrane region" description="Helical" evidence="1">
    <location>
        <begin position="517"/>
        <end position="534"/>
    </location>
</feature>
<dbReference type="EMBL" id="CAEZXN010000003">
    <property type="protein sequence ID" value="CAB4685631.1"/>
    <property type="molecule type" value="Genomic_DNA"/>
</dbReference>
<dbReference type="Gene3D" id="3.90.550.10">
    <property type="entry name" value="Spore Coat Polysaccharide Biosynthesis Protein SpsA, Chain A"/>
    <property type="match status" value="1"/>
</dbReference>
<dbReference type="PANTHER" id="PTHR43685">
    <property type="entry name" value="GLYCOSYLTRANSFERASE"/>
    <property type="match status" value="1"/>
</dbReference>
<keyword evidence="1" id="KW-0472">Membrane</keyword>
<feature type="transmembrane region" description="Helical" evidence="1">
    <location>
        <begin position="403"/>
        <end position="426"/>
    </location>
</feature>
<reference evidence="2" key="1">
    <citation type="submission" date="2020-05" db="EMBL/GenBank/DDBJ databases">
        <authorList>
            <person name="Chiriac C."/>
            <person name="Salcher M."/>
            <person name="Ghai R."/>
            <person name="Kavagutti S V."/>
        </authorList>
    </citation>
    <scope>NUCLEOTIDE SEQUENCE</scope>
</reference>
<organism evidence="2">
    <name type="scientific">freshwater metagenome</name>
    <dbReference type="NCBI Taxonomy" id="449393"/>
    <lineage>
        <taxon>unclassified sequences</taxon>
        <taxon>metagenomes</taxon>
        <taxon>ecological metagenomes</taxon>
    </lineage>
</organism>
<feature type="transmembrane region" description="Helical" evidence="1">
    <location>
        <begin position="695"/>
        <end position="717"/>
    </location>
</feature>
<accession>A0A6J6LYB9</accession>
<feature type="transmembrane region" description="Helical" evidence="1">
    <location>
        <begin position="672"/>
        <end position="688"/>
    </location>
</feature>
<evidence type="ECO:0000256" key="1">
    <source>
        <dbReference type="SAM" id="Phobius"/>
    </source>
</evidence>
<feature type="transmembrane region" description="Helical" evidence="1">
    <location>
        <begin position="579"/>
        <end position="605"/>
    </location>
</feature>
<dbReference type="EMBL" id="CAFBAA010000001">
    <property type="protein sequence ID" value="CAB4840279.1"/>
    <property type="molecule type" value="Genomic_DNA"/>
</dbReference>
<proteinExistence type="predicted"/>
<dbReference type="PANTHER" id="PTHR43685:SF3">
    <property type="entry name" value="SLR2126 PROTEIN"/>
    <property type="match status" value="1"/>
</dbReference>
<dbReference type="EMBL" id="CAEZXB010000002">
    <property type="protein sequence ID" value="CAB4666811.1"/>
    <property type="molecule type" value="Genomic_DNA"/>
</dbReference>